<gene>
    <name evidence="8" type="ORF">A0H81_02617</name>
</gene>
<dbReference type="PROSITE" id="PS50850">
    <property type="entry name" value="MFS"/>
    <property type="match status" value="1"/>
</dbReference>
<feature type="transmembrane region" description="Helical" evidence="6">
    <location>
        <begin position="357"/>
        <end position="376"/>
    </location>
</feature>
<dbReference type="PANTHER" id="PTHR42718">
    <property type="entry name" value="MAJOR FACILITATOR SUPERFAMILY MULTIDRUG TRANSPORTER MFSC"/>
    <property type="match status" value="1"/>
</dbReference>
<dbReference type="InterPro" id="IPR020846">
    <property type="entry name" value="MFS_dom"/>
</dbReference>
<dbReference type="InterPro" id="IPR011701">
    <property type="entry name" value="MFS"/>
</dbReference>
<dbReference type="GO" id="GO:0016020">
    <property type="term" value="C:membrane"/>
    <property type="evidence" value="ECO:0007669"/>
    <property type="project" value="UniProtKB-SubCell"/>
</dbReference>
<dbReference type="Gene3D" id="1.20.1250.20">
    <property type="entry name" value="MFS general substrate transporter like domains"/>
    <property type="match status" value="2"/>
</dbReference>
<proteinExistence type="predicted"/>
<dbReference type="OMA" id="DLQWPLN"/>
<sequence>MNLRDSLITATVCCVTVLSIFVSGATTVAITTIGKDLSFKQPDLQWPLNVFSQVFSSYYMVVIDVSAQAVLRLLAAAVRKSRRYHWEPKSLSVGVGMVRDLPSRSLATAFAPNPQSFIVFIGMQGIGAAANTPAGISIISSHFPAGKDKNMAFAILGAGQPIGFISGMIIGGLLSQSAATWRTIFWLQAGLGLSLSILGWFVCPDVNVSRRYSKGLDWIGAILSTGGIGLLTYDLAESTAAPRGWATPFVPSLFGTSIVLIISFVLWEMRREARGESVLVPMSMWSQPRAKMGPILALVVFGWWAFNTLSYFAALFYEQVLGLGPLQTALRLVAMGCSGFITNVITGYVIGLVPGQILVLIGLGSCMASCIIFALINVHASYWAMAFIVMITLPVLDLAYTVANMQVCFSFDADSQALAGGMFSVATRLGTSLGLAITSSIANSVSQKYNGIHPELAATDPSVLMAGFRAAGWTCCGASAISFLIAVIGMRGVGIIGQEKGDQEAKKTDCSDVELAQLPEAPVTQEPIAMAKQSSDSICCSDRRASEKSISEEHGN</sequence>
<keyword evidence="4 6" id="KW-0472">Membrane</keyword>
<feature type="transmembrane region" description="Helical" evidence="6">
    <location>
        <begin position="7"/>
        <end position="34"/>
    </location>
</feature>
<feature type="region of interest" description="Disordered" evidence="5">
    <location>
        <begin position="524"/>
        <end position="556"/>
    </location>
</feature>
<accession>A0A1C7MS27</accession>
<dbReference type="Proteomes" id="UP000092993">
    <property type="component" value="Unassembled WGS sequence"/>
</dbReference>
<dbReference type="AlphaFoldDB" id="A0A1C7MS27"/>
<keyword evidence="2 6" id="KW-0812">Transmembrane</keyword>
<dbReference type="STRING" id="5627.A0A1C7MS27"/>
<feature type="transmembrane region" description="Helical" evidence="6">
    <location>
        <begin position="245"/>
        <end position="267"/>
    </location>
</feature>
<reference evidence="8 9" key="1">
    <citation type="submission" date="2016-03" db="EMBL/GenBank/DDBJ databases">
        <title>Whole genome sequencing of Grifola frondosa 9006-11.</title>
        <authorList>
            <person name="Min B."/>
            <person name="Park H."/>
            <person name="Kim J.-G."/>
            <person name="Cho H."/>
            <person name="Oh Y.-L."/>
            <person name="Kong W.-S."/>
            <person name="Choi I.-G."/>
        </authorList>
    </citation>
    <scope>NUCLEOTIDE SEQUENCE [LARGE SCALE GENOMIC DNA]</scope>
    <source>
        <strain evidence="8 9">9006-11</strain>
    </source>
</reference>
<feature type="transmembrane region" description="Helical" evidence="6">
    <location>
        <begin position="185"/>
        <end position="203"/>
    </location>
</feature>
<feature type="transmembrane region" description="Helical" evidence="6">
    <location>
        <begin position="470"/>
        <end position="490"/>
    </location>
</feature>
<evidence type="ECO:0000256" key="6">
    <source>
        <dbReference type="SAM" id="Phobius"/>
    </source>
</evidence>
<feature type="transmembrane region" description="Helical" evidence="6">
    <location>
        <begin position="54"/>
        <end position="75"/>
    </location>
</feature>
<comment type="caution">
    <text evidence="8">The sequence shown here is derived from an EMBL/GenBank/DDBJ whole genome shotgun (WGS) entry which is preliminary data.</text>
</comment>
<feature type="transmembrane region" description="Helical" evidence="6">
    <location>
        <begin position="417"/>
        <end position="437"/>
    </location>
</feature>
<protein>
    <recommendedName>
        <fullName evidence="7">Major facilitator superfamily (MFS) profile domain-containing protein</fullName>
    </recommendedName>
</protein>
<evidence type="ECO:0000256" key="3">
    <source>
        <dbReference type="ARBA" id="ARBA00022989"/>
    </source>
</evidence>
<evidence type="ECO:0000259" key="7">
    <source>
        <dbReference type="PROSITE" id="PS50850"/>
    </source>
</evidence>
<keyword evidence="3 6" id="KW-1133">Transmembrane helix</keyword>
<dbReference type="Pfam" id="PF07690">
    <property type="entry name" value="MFS_1"/>
    <property type="match status" value="1"/>
</dbReference>
<name>A0A1C7MS27_GRIFR</name>
<feature type="transmembrane region" description="Helical" evidence="6">
    <location>
        <begin position="295"/>
        <end position="317"/>
    </location>
</feature>
<keyword evidence="9" id="KW-1185">Reference proteome</keyword>
<feature type="transmembrane region" description="Helical" evidence="6">
    <location>
        <begin position="215"/>
        <end position="233"/>
    </location>
</feature>
<feature type="compositionally biased region" description="Basic and acidic residues" evidence="5">
    <location>
        <begin position="541"/>
        <end position="556"/>
    </location>
</feature>
<evidence type="ECO:0000256" key="5">
    <source>
        <dbReference type="SAM" id="MobiDB-lite"/>
    </source>
</evidence>
<feature type="domain" description="Major facilitator superfamily (MFS) profile" evidence="7">
    <location>
        <begin position="12"/>
        <end position="501"/>
    </location>
</feature>
<dbReference type="OrthoDB" id="440755at2759"/>
<feature type="transmembrane region" description="Helical" evidence="6">
    <location>
        <begin position="151"/>
        <end position="173"/>
    </location>
</feature>
<dbReference type="PANTHER" id="PTHR42718:SF10">
    <property type="entry name" value="TRANSPORTER, PUTATIVE (AFU_ORTHOLOGUE AFUA_8G06760)-RELATED"/>
    <property type="match status" value="1"/>
</dbReference>
<feature type="transmembrane region" description="Helical" evidence="6">
    <location>
        <begin position="382"/>
        <end position="405"/>
    </location>
</feature>
<comment type="subcellular location">
    <subcellularLocation>
        <location evidence="1">Membrane</location>
        <topology evidence="1">Multi-pass membrane protein</topology>
    </subcellularLocation>
</comment>
<feature type="transmembrane region" description="Helical" evidence="6">
    <location>
        <begin position="329"/>
        <end position="350"/>
    </location>
</feature>
<dbReference type="EMBL" id="LUGG01000002">
    <property type="protein sequence ID" value="OBZ77744.1"/>
    <property type="molecule type" value="Genomic_DNA"/>
</dbReference>
<dbReference type="InterPro" id="IPR036259">
    <property type="entry name" value="MFS_trans_sf"/>
</dbReference>
<evidence type="ECO:0000256" key="1">
    <source>
        <dbReference type="ARBA" id="ARBA00004141"/>
    </source>
</evidence>
<dbReference type="GO" id="GO:0022857">
    <property type="term" value="F:transmembrane transporter activity"/>
    <property type="evidence" value="ECO:0007669"/>
    <property type="project" value="InterPro"/>
</dbReference>
<evidence type="ECO:0000313" key="9">
    <source>
        <dbReference type="Proteomes" id="UP000092993"/>
    </source>
</evidence>
<evidence type="ECO:0000256" key="2">
    <source>
        <dbReference type="ARBA" id="ARBA00022692"/>
    </source>
</evidence>
<evidence type="ECO:0000256" key="4">
    <source>
        <dbReference type="ARBA" id="ARBA00023136"/>
    </source>
</evidence>
<evidence type="ECO:0000313" key="8">
    <source>
        <dbReference type="EMBL" id="OBZ77744.1"/>
    </source>
</evidence>
<dbReference type="SUPFAM" id="SSF103473">
    <property type="entry name" value="MFS general substrate transporter"/>
    <property type="match status" value="1"/>
</dbReference>
<organism evidence="8 9">
    <name type="scientific">Grifola frondosa</name>
    <name type="common">Maitake</name>
    <name type="synonym">Polyporus frondosus</name>
    <dbReference type="NCBI Taxonomy" id="5627"/>
    <lineage>
        <taxon>Eukaryota</taxon>
        <taxon>Fungi</taxon>
        <taxon>Dikarya</taxon>
        <taxon>Basidiomycota</taxon>
        <taxon>Agaricomycotina</taxon>
        <taxon>Agaricomycetes</taxon>
        <taxon>Polyporales</taxon>
        <taxon>Grifolaceae</taxon>
        <taxon>Grifola</taxon>
    </lineage>
</organism>